<protein>
    <submittedName>
        <fullName evidence="2">MarR family transcriptional regulator</fullName>
    </submittedName>
</protein>
<sequence>MTYAHHMTSARCRPAPLAAELRVGAMRLARRLRRERSSTDITDTQYSVLAALDRRGPQTLRALADHENVQPPSMTRTVTALEEAGLARRTPHPDDGRQLLVVLTEAGTRHVHETRRRRDAWLAEQLAALSLDDRAALARAAALLQEIATR</sequence>
<dbReference type="AlphaFoldDB" id="A0A316AC87"/>
<dbReference type="InterPro" id="IPR036388">
    <property type="entry name" value="WH-like_DNA-bd_sf"/>
</dbReference>
<dbReference type="PANTHER" id="PTHR39515:SF2">
    <property type="entry name" value="HTH-TYPE TRANSCRIPTIONAL REGULATOR RV0880"/>
    <property type="match status" value="1"/>
</dbReference>
<gene>
    <name evidence="2" type="ORF">BXY45_104125</name>
</gene>
<dbReference type="PROSITE" id="PS50995">
    <property type="entry name" value="HTH_MARR_2"/>
    <property type="match status" value="1"/>
</dbReference>
<reference evidence="2 3" key="1">
    <citation type="submission" date="2018-03" db="EMBL/GenBank/DDBJ databases">
        <title>Genomic Encyclopedia of Archaeal and Bacterial Type Strains, Phase II (KMG-II): from individual species to whole genera.</title>
        <authorList>
            <person name="Goeker M."/>
        </authorList>
    </citation>
    <scope>NUCLEOTIDE SEQUENCE [LARGE SCALE GENOMIC DNA]</scope>
    <source>
        <strain evidence="2 3">DSM 44889</strain>
    </source>
</reference>
<evidence type="ECO:0000313" key="2">
    <source>
        <dbReference type="EMBL" id="PWJ55202.1"/>
    </source>
</evidence>
<evidence type="ECO:0000259" key="1">
    <source>
        <dbReference type="PROSITE" id="PS50995"/>
    </source>
</evidence>
<accession>A0A316AC87</accession>
<evidence type="ECO:0000313" key="3">
    <source>
        <dbReference type="Proteomes" id="UP000245469"/>
    </source>
</evidence>
<feature type="domain" description="HTH marR-type" evidence="1">
    <location>
        <begin position="14"/>
        <end position="149"/>
    </location>
</feature>
<organism evidence="2 3">
    <name type="scientific">Quadrisphaera granulorum</name>
    <dbReference type="NCBI Taxonomy" id="317664"/>
    <lineage>
        <taxon>Bacteria</taxon>
        <taxon>Bacillati</taxon>
        <taxon>Actinomycetota</taxon>
        <taxon>Actinomycetes</taxon>
        <taxon>Kineosporiales</taxon>
        <taxon>Kineosporiaceae</taxon>
        <taxon>Quadrisphaera</taxon>
    </lineage>
</organism>
<dbReference type="Proteomes" id="UP000245469">
    <property type="component" value="Unassembled WGS sequence"/>
</dbReference>
<comment type="caution">
    <text evidence="2">The sequence shown here is derived from an EMBL/GenBank/DDBJ whole genome shotgun (WGS) entry which is preliminary data.</text>
</comment>
<proteinExistence type="predicted"/>
<dbReference type="GO" id="GO:0003700">
    <property type="term" value="F:DNA-binding transcription factor activity"/>
    <property type="evidence" value="ECO:0007669"/>
    <property type="project" value="InterPro"/>
</dbReference>
<dbReference type="Gene3D" id="1.10.10.10">
    <property type="entry name" value="Winged helix-like DNA-binding domain superfamily/Winged helix DNA-binding domain"/>
    <property type="match status" value="1"/>
</dbReference>
<name>A0A316AC87_9ACTN</name>
<keyword evidence="3" id="KW-1185">Reference proteome</keyword>
<dbReference type="PANTHER" id="PTHR39515">
    <property type="entry name" value="CONSERVED PROTEIN"/>
    <property type="match status" value="1"/>
</dbReference>
<dbReference type="InterPro" id="IPR052526">
    <property type="entry name" value="HTH-type_Bedaq_tolerance"/>
</dbReference>
<dbReference type="EMBL" id="QGDQ01000004">
    <property type="protein sequence ID" value="PWJ55202.1"/>
    <property type="molecule type" value="Genomic_DNA"/>
</dbReference>
<dbReference type="SUPFAM" id="SSF46785">
    <property type="entry name" value="Winged helix' DNA-binding domain"/>
    <property type="match status" value="1"/>
</dbReference>
<dbReference type="Pfam" id="PF01047">
    <property type="entry name" value="MarR"/>
    <property type="match status" value="1"/>
</dbReference>
<dbReference type="InterPro" id="IPR036390">
    <property type="entry name" value="WH_DNA-bd_sf"/>
</dbReference>
<dbReference type="SMART" id="SM00347">
    <property type="entry name" value="HTH_MARR"/>
    <property type="match status" value="1"/>
</dbReference>
<dbReference type="InterPro" id="IPR000835">
    <property type="entry name" value="HTH_MarR-typ"/>
</dbReference>